<dbReference type="Gene3D" id="1.20.1250.20">
    <property type="entry name" value="MFS general substrate transporter like domains"/>
    <property type="match status" value="2"/>
</dbReference>
<reference evidence="10" key="1">
    <citation type="journal article" date="2019" name="Int. J. Syst. Evol. Microbiol.">
        <title>The Global Catalogue of Microorganisms (GCM) 10K type strain sequencing project: providing services to taxonomists for standard genome sequencing and annotation.</title>
        <authorList>
            <consortium name="The Broad Institute Genomics Platform"/>
            <consortium name="The Broad Institute Genome Sequencing Center for Infectious Disease"/>
            <person name="Wu L."/>
            <person name="Ma J."/>
        </authorList>
    </citation>
    <scope>NUCLEOTIDE SEQUENCE [LARGE SCALE GENOMIC DNA]</scope>
    <source>
        <strain evidence="10">CCM 8933</strain>
    </source>
</reference>
<feature type="transmembrane region" description="Helical" evidence="7">
    <location>
        <begin position="12"/>
        <end position="34"/>
    </location>
</feature>
<accession>A0ABW1RYG9</accession>
<name>A0ABW1RYG9_9LACO</name>
<proteinExistence type="predicted"/>
<feature type="transmembrane region" description="Helical" evidence="7">
    <location>
        <begin position="280"/>
        <end position="298"/>
    </location>
</feature>
<dbReference type="RefSeq" id="WP_137629459.1">
    <property type="nucleotide sequence ID" value="NZ_BJDJ01000023.1"/>
</dbReference>
<comment type="subcellular location">
    <subcellularLocation>
        <location evidence="1">Cell membrane</location>
        <topology evidence="1">Multi-pass membrane protein</topology>
    </subcellularLocation>
</comment>
<keyword evidence="6 7" id="KW-0472">Membrane</keyword>
<dbReference type="InterPro" id="IPR005829">
    <property type="entry name" value="Sugar_transporter_CS"/>
</dbReference>
<dbReference type="Proteomes" id="UP001596282">
    <property type="component" value="Unassembled WGS sequence"/>
</dbReference>
<dbReference type="PANTHER" id="PTHR43124">
    <property type="entry name" value="PURINE EFFLUX PUMP PBUE"/>
    <property type="match status" value="1"/>
</dbReference>
<keyword evidence="10" id="KW-1185">Reference proteome</keyword>
<evidence type="ECO:0000256" key="2">
    <source>
        <dbReference type="ARBA" id="ARBA00022448"/>
    </source>
</evidence>
<dbReference type="InterPro" id="IPR011701">
    <property type="entry name" value="MFS"/>
</dbReference>
<comment type="caution">
    <text evidence="9">The sequence shown here is derived from an EMBL/GenBank/DDBJ whole genome shotgun (WGS) entry which is preliminary data.</text>
</comment>
<feature type="transmembrane region" description="Helical" evidence="7">
    <location>
        <begin position="102"/>
        <end position="125"/>
    </location>
</feature>
<evidence type="ECO:0000256" key="5">
    <source>
        <dbReference type="ARBA" id="ARBA00022989"/>
    </source>
</evidence>
<evidence type="ECO:0000256" key="4">
    <source>
        <dbReference type="ARBA" id="ARBA00022692"/>
    </source>
</evidence>
<dbReference type="Pfam" id="PF07690">
    <property type="entry name" value="MFS_1"/>
    <property type="match status" value="1"/>
</dbReference>
<feature type="transmembrane region" description="Helical" evidence="7">
    <location>
        <begin position="78"/>
        <end position="96"/>
    </location>
</feature>
<evidence type="ECO:0000259" key="8">
    <source>
        <dbReference type="PROSITE" id="PS50850"/>
    </source>
</evidence>
<feature type="transmembrane region" description="Helical" evidence="7">
    <location>
        <begin position="46"/>
        <end position="66"/>
    </location>
</feature>
<dbReference type="SUPFAM" id="SSF103473">
    <property type="entry name" value="MFS general substrate transporter"/>
    <property type="match status" value="1"/>
</dbReference>
<feature type="transmembrane region" description="Helical" evidence="7">
    <location>
        <begin position="169"/>
        <end position="188"/>
    </location>
</feature>
<feature type="transmembrane region" description="Helical" evidence="7">
    <location>
        <begin position="137"/>
        <end position="157"/>
    </location>
</feature>
<evidence type="ECO:0000256" key="3">
    <source>
        <dbReference type="ARBA" id="ARBA00022475"/>
    </source>
</evidence>
<dbReference type="InterPro" id="IPR050189">
    <property type="entry name" value="MFS_Efflux_Transporters"/>
</dbReference>
<gene>
    <name evidence="9" type="ORF">ACFP5Y_04955</name>
</gene>
<protein>
    <submittedName>
        <fullName evidence="9">MFS transporter</fullName>
    </submittedName>
</protein>
<dbReference type="InterPro" id="IPR036259">
    <property type="entry name" value="MFS_trans_sf"/>
</dbReference>
<feature type="transmembrane region" description="Helical" evidence="7">
    <location>
        <begin position="304"/>
        <end position="321"/>
    </location>
</feature>
<dbReference type="PROSITE" id="PS50850">
    <property type="entry name" value="MFS"/>
    <property type="match status" value="1"/>
</dbReference>
<feature type="transmembrane region" description="Helical" evidence="7">
    <location>
        <begin position="247"/>
        <end position="268"/>
    </location>
</feature>
<organism evidence="9 10">
    <name type="scientific">Lactiplantibacillus daowaiensis</name>
    <dbReference type="NCBI Taxonomy" id="2559918"/>
    <lineage>
        <taxon>Bacteria</taxon>
        <taxon>Bacillati</taxon>
        <taxon>Bacillota</taxon>
        <taxon>Bacilli</taxon>
        <taxon>Lactobacillales</taxon>
        <taxon>Lactobacillaceae</taxon>
        <taxon>Lactiplantibacillus</taxon>
    </lineage>
</organism>
<evidence type="ECO:0000256" key="1">
    <source>
        <dbReference type="ARBA" id="ARBA00004651"/>
    </source>
</evidence>
<sequence>MDTPSKSYISKTRIGVLAVSSMGMAALAITPSYAAIAKTFALGNTSVQMLTSLPNLFMMLAGLIIGKLTASKINLKTLTLSAIVLVVIGGFLPLAYHDSFAFLLFCSCLVGLGQGACTNLSQVLISQMLPEKERQSTMGLTTTFTNIGGIIFIMGGGQLAATNTWVNNYWIYIFTLLVLVVTLALVPLHPEQVNQDDGNSGEKIQLNKYVFYCAFWAFFTMLLNNVLNNNISLFVVDEKLGATSQAALTSTISLIGGMLCGLIVGVIGKKFKYTSISMSFILYGLSYLLVGFGHSLMLAFVGSFFVGAAMSIAMGQFPYLISITVGKNSVSMALGVYVAIYSVGGVVSPFIINPLTSAVKSMGLNAFSVSGVLALILGVACLLVNFQKKLVQDALG</sequence>
<keyword evidence="3" id="KW-1003">Cell membrane</keyword>
<evidence type="ECO:0000256" key="7">
    <source>
        <dbReference type="SAM" id="Phobius"/>
    </source>
</evidence>
<dbReference type="EMBL" id="JBHSSC010000013">
    <property type="protein sequence ID" value="MFC6180569.1"/>
    <property type="molecule type" value="Genomic_DNA"/>
</dbReference>
<dbReference type="PROSITE" id="PS00217">
    <property type="entry name" value="SUGAR_TRANSPORT_2"/>
    <property type="match status" value="1"/>
</dbReference>
<evidence type="ECO:0000313" key="10">
    <source>
        <dbReference type="Proteomes" id="UP001596282"/>
    </source>
</evidence>
<evidence type="ECO:0000256" key="6">
    <source>
        <dbReference type="ARBA" id="ARBA00023136"/>
    </source>
</evidence>
<feature type="transmembrane region" description="Helical" evidence="7">
    <location>
        <begin position="333"/>
        <end position="352"/>
    </location>
</feature>
<keyword evidence="4 7" id="KW-0812">Transmembrane</keyword>
<feature type="transmembrane region" description="Helical" evidence="7">
    <location>
        <begin position="209"/>
        <end position="227"/>
    </location>
</feature>
<feature type="transmembrane region" description="Helical" evidence="7">
    <location>
        <begin position="364"/>
        <end position="386"/>
    </location>
</feature>
<dbReference type="InterPro" id="IPR020846">
    <property type="entry name" value="MFS_dom"/>
</dbReference>
<feature type="domain" description="Major facilitator superfamily (MFS) profile" evidence="8">
    <location>
        <begin position="1"/>
        <end position="389"/>
    </location>
</feature>
<evidence type="ECO:0000313" key="9">
    <source>
        <dbReference type="EMBL" id="MFC6180569.1"/>
    </source>
</evidence>
<dbReference type="PANTHER" id="PTHR43124:SF3">
    <property type="entry name" value="CHLORAMPHENICOL EFFLUX PUMP RV0191"/>
    <property type="match status" value="1"/>
</dbReference>
<keyword evidence="5 7" id="KW-1133">Transmembrane helix</keyword>
<keyword evidence="2" id="KW-0813">Transport</keyword>